<evidence type="ECO:0000256" key="5">
    <source>
        <dbReference type="ARBA" id="ARBA00023136"/>
    </source>
</evidence>
<dbReference type="EnsemblPlants" id="Kaladp0047s0058.1.v1.1">
    <property type="protein sequence ID" value="Kaladp0047s0058.1.v1.1"/>
    <property type="gene ID" value="Kaladp0047s0058.v1.1"/>
</dbReference>
<dbReference type="GO" id="GO:0005737">
    <property type="term" value="C:cytoplasm"/>
    <property type="evidence" value="ECO:0007669"/>
    <property type="project" value="TreeGrafter"/>
</dbReference>
<proteinExistence type="inferred from homology"/>
<evidence type="ECO:0000313" key="7">
    <source>
        <dbReference type="EnsemblPlants" id="Kaladp0047s0058.1.v1.1"/>
    </source>
</evidence>
<dbReference type="PANTHER" id="PTHR11266:SF18">
    <property type="entry name" value="OS12G0508100 PROTEIN"/>
    <property type="match status" value="1"/>
</dbReference>
<dbReference type="Proteomes" id="UP000594263">
    <property type="component" value="Unplaced"/>
</dbReference>
<evidence type="ECO:0000313" key="8">
    <source>
        <dbReference type="Proteomes" id="UP000594263"/>
    </source>
</evidence>
<dbReference type="Gramene" id="Kaladp0047s0058.1.v1.1">
    <property type="protein sequence ID" value="Kaladp0047s0058.1.v1.1"/>
    <property type="gene ID" value="Kaladp0047s0058.v1.1"/>
</dbReference>
<dbReference type="OMA" id="RTLMMCT"/>
<evidence type="ECO:0000256" key="4">
    <source>
        <dbReference type="ARBA" id="ARBA00022989"/>
    </source>
</evidence>
<accession>A0A7N0TVV9</accession>
<keyword evidence="3" id="KW-0812">Transmembrane</keyword>
<dbReference type="Pfam" id="PF04117">
    <property type="entry name" value="Mpv17_PMP22"/>
    <property type="match status" value="1"/>
</dbReference>
<dbReference type="InterPro" id="IPR007248">
    <property type="entry name" value="Mpv17_PMP22"/>
</dbReference>
<keyword evidence="8" id="KW-1185">Reference proteome</keyword>
<dbReference type="PANTHER" id="PTHR11266">
    <property type="entry name" value="PEROXISOMAL MEMBRANE PROTEIN 2, PXMP2 MPV17"/>
    <property type="match status" value="1"/>
</dbReference>
<comment type="subcellular location">
    <subcellularLocation>
        <location evidence="1">Membrane</location>
        <topology evidence="1">Multi-pass membrane protein</topology>
    </subcellularLocation>
</comment>
<protein>
    <submittedName>
        <fullName evidence="7">Uncharacterized protein</fullName>
    </submittedName>
</protein>
<comment type="similarity">
    <text evidence="2 6">Belongs to the peroxisomal membrane protein PXMP2/4 family.</text>
</comment>
<reference evidence="7" key="1">
    <citation type="submission" date="2021-01" db="UniProtKB">
        <authorList>
            <consortium name="EnsemblPlants"/>
        </authorList>
    </citation>
    <scope>IDENTIFICATION</scope>
</reference>
<evidence type="ECO:0000256" key="3">
    <source>
        <dbReference type="ARBA" id="ARBA00022692"/>
    </source>
</evidence>
<sequence>MSGTAFLRGGCRSFVSRRKTLSDVIGSETVVTQTVRRYRRLPQLVRRFRDSIDTSPRAFSASAAKRKEGGGCGGLVAWYLGMVKRQPVLTKSVTCSLIYTAADLSSQTIARTVSDEPPPYDLFRTLRMASYGMVLLGPTLHMWFGLMSSLCPKQDLVSTFKKMAMGQAIYGRIMTIVFFSFNAAAQGENSAEITARLKRDLVPALFNGVMYWPVCDFITFRFTPLHLQPLVSNGFSYLWTIYMTYMANREKATPTPVLAEY</sequence>
<evidence type="ECO:0000256" key="6">
    <source>
        <dbReference type="RuleBase" id="RU363053"/>
    </source>
</evidence>
<keyword evidence="4" id="KW-1133">Transmembrane helix</keyword>
<evidence type="ECO:0000256" key="1">
    <source>
        <dbReference type="ARBA" id="ARBA00004141"/>
    </source>
</evidence>
<evidence type="ECO:0000256" key="2">
    <source>
        <dbReference type="ARBA" id="ARBA00006824"/>
    </source>
</evidence>
<name>A0A7N0TVV9_KALFE</name>
<keyword evidence="5" id="KW-0472">Membrane</keyword>
<dbReference type="AlphaFoldDB" id="A0A7N0TVV9"/>
<organism evidence="7 8">
    <name type="scientific">Kalanchoe fedtschenkoi</name>
    <name type="common">Lavender scallops</name>
    <name type="synonym">South American air plant</name>
    <dbReference type="NCBI Taxonomy" id="63787"/>
    <lineage>
        <taxon>Eukaryota</taxon>
        <taxon>Viridiplantae</taxon>
        <taxon>Streptophyta</taxon>
        <taxon>Embryophyta</taxon>
        <taxon>Tracheophyta</taxon>
        <taxon>Spermatophyta</taxon>
        <taxon>Magnoliopsida</taxon>
        <taxon>eudicotyledons</taxon>
        <taxon>Gunneridae</taxon>
        <taxon>Pentapetalae</taxon>
        <taxon>Saxifragales</taxon>
        <taxon>Crassulaceae</taxon>
        <taxon>Kalanchoe</taxon>
    </lineage>
</organism>
<dbReference type="GO" id="GO:0016020">
    <property type="term" value="C:membrane"/>
    <property type="evidence" value="ECO:0007669"/>
    <property type="project" value="UniProtKB-SubCell"/>
</dbReference>